<dbReference type="SUPFAM" id="SSF53254">
    <property type="entry name" value="Phosphoglycerate mutase-like"/>
    <property type="match status" value="1"/>
</dbReference>
<accession>A0A7W7SQS7</accession>
<name>A0A7W7SQS7_9ACTN</name>
<dbReference type="Gene3D" id="3.40.50.1240">
    <property type="entry name" value="Phosphoglycerate mutase-like"/>
    <property type="match status" value="1"/>
</dbReference>
<dbReference type="AlphaFoldDB" id="A0A7W7SQS7"/>
<dbReference type="CDD" id="cd07067">
    <property type="entry name" value="HP_PGM_like"/>
    <property type="match status" value="1"/>
</dbReference>
<dbReference type="SMART" id="SM00855">
    <property type="entry name" value="PGAM"/>
    <property type="match status" value="1"/>
</dbReference>
<evidence type="ECO:0000313" key="1">
    <source>
        <dbReference type="EMBL" id="MBB4959243.1"/>
    </source>
</evidence>
<organism evidence="1 2">
    <name type="scientific">Micromonospora polyrhachis</name>
    <dbReference type="NCBI Taxonomy" id="1282883"/>
    <lineage>
        <taxon>Bacteria</taxon>
        <taxon>Bacillati</taxon>
        <taxon>Actinomycetota</taxon>
        <taxon>Actinomycetes</taxon>
        <taxon>Micromonosporales</taxon>
        <taxon>Micromonosporaceae</taxon>
        <taxon>Micromonospora</taxon>
    </lineage>
</organism>
<dbReference type="PANTHER" id="PTHR47623:SF1">
    <property type="entry name" value="OS09G0287300 PROTEIN"/>
    <property type="match status" value="1"/>
</dbReference>
<keyword evidence="1" id="KW-0378">Hydrolase</keyword>
<comment type="caution">
    <text evidence="1">The sequence shown here is derived from an EMBL/GenBank/DDBJ whole genome shotgun (WGS) entry which is preliminary data.</text>
</comment>
<proteinExistence type="predicted"/>
<reference evidence="1 2" key="1">
    <citation type="submission" date="2020-08" db="EMBL/GenBank/DDBJ databases">
        <title>Sequencing the genomes of 1000 actinobacteria strains.</title>
        <authorList>
            <person name="Klenk H.-P."/>
        </authorList>
    </citation>
    <scope>NUCLEOTIDE SEQUENCE [LARGE SCALE GENOMIC DNA]</scope>
    <source>
        <strain evidence="1 2">DSM 45886</strain>
    </source>
</reference>
<dbReference type="EC" id="3.1.3.-" evidence="1"/>
<evidence type="ECO:0000313" key="2">
    <source>
        <dbReference type="Proteomes" id="UP000578819"/>
    </source>
</evidence>
<dbReference type="InterPro" id="IPR029033">
    <property type="entry name" value="His_PPase_superfam"/>
</dbReference>
<dbReference type="EMBL" id="JACHJW010000001">
    <property type="protein sequence ID" value="MBB4959243.1"/>
    <property type="molecule type" value="Genomic_DNA"/>
</dbReference>
<dbReference type="Pfam" id="PF00300">
    <property type="entry name" value="His_Phos_1"/>
    <property type="match status" value="1"/>
</dbReference>
<dbReference type="InterPro" id="IPR013078">
    <property type="entry name" value="His_Pase_superF_clade-1"/>
</dbReference>
<gene>
    <name evidence="1" type="ORF">FHR38_002976</name>
</gene>
<protein>
    <submittedName>
        <fullName evidence="1">Phosphohistidine phosphatase</fullName>
        <ecNumber evidence="1">3.1.3.-</ecNumber>
    </submittedName>
</protein>
<dbReference type="Proteomes" id="UP000578819">
    <property type="component" value="Unassembled WGS sequence"/>
</dbReference>
<dbReference type="PANTHER" id="PTHR47623">
    <property type="entry name" value="OS09G0287300 PROTEIN"/>
    <property type="match status" value="1"/>
</dbReference>
<dbReference type="GO" id="GO:0016787">
    <property type="term" value="F:hydrolase activity"/>
    <property type="evidence" value="ECO:0007669"/>
    <property type="project" value="UniProtKB-KW"/>
</dbReference>
<sequence>MTERRIVLLRHAQAGQSPDLPDFDRPLTALGAADAAAAGQWLAEHHYRPDTVICSPAQRTRQTWHGVALGLTELAERPSRTSDPLASPNAPIVHYEATIYQHGAEELLDLLRALDPSRSVVLLIGHNPSISQLSYLLDPTHPISGGLGASDMAVHRVTGDWATVDPGEAPVTDRFTAHP</sequence>
<keyword evidence="2" id="KW-1185">Reference proteome</keyword>
<dbReference type="RefSeq" id="WP_184535204.1">
    <property type="nucleotide sequence ID" value="NZ_JACHJW010000001.1"/>
</dbReference>